<accession>A0A4Q7P353</accession>
<comment type="caution">
    <text evidence="2">The sequence shown here is derived from an EMBL/GenBank/DDBJ whole genome shotgun (WGS) entry which is preliminary data.</text>
</comment>
<evidence type="ECO:0000256" key="1">
    <source>
        <dbReference type="SAM" id="SignalP"/>
    </source>
</evidence>
<evidence type="ECO:0000313" key="3">
    <source>
        <dbReference type="Proteomes" id="UP000292262"/>
    </source>
</evidence>
<organism evidence="2 3">
    <name type="scientific">Aquimarina brevivitae</name>
    <dbReference type="NCBI Taxonomy" id="323412"/>
    <lineage>
        <taxon>Bacteria</taxon>
        <taxon>Pseudomonadati</taxon>
        <taxon>Bacteroidota</taxon>
        <taxon>Flavobacteriia</taxon>
        <taxon>Flavobacteriales</taxon>
        <taxon>Flavobacteriaceae</taxon>
        <taxon>Aquimarina</taxon>
    </lineage>
</organism>
<dbReference type="Proteomes" id="UP000292262">
    <property type="component" value="Unassembled WGS sequence"/>
</dbReference>
<feature type="chain" id="PRO_5020245443" evidence="1">
    <location>
        <begin position="19"/>
        <end position="253"/>
    </location>
</feature>
<dbReference type="RefSeq" id="WP_130286907.1">
    <property type="nucleotide sequence ID" value="NZ_SGXE01000002.1"/>
</dbReference>
<evidence type="ECO:0000313" key="2">
    <source>
        <dbReference type="EMBL" id="RZS93798.1"/>
    </source>
</evidence>
<dbReference type="OrthoDB" id="9802248at2"/>
<proteinExistence type="predicted"/>
<dbReference type="AlphaFoldDB" id="A0A4Q7P353"/>
<protein>
    <submittedName>
        <fullName evidence="2">Uncharacterized protein</fullName>
    </submittedName>
</protein>
<name>A0A4Q7P353_9FLAO</name>
<feature type="signal peptide" evidence="1">
    <location>
        <begin position="1"/>
        <end position="18"/>
    </location>
</feature>
<keyword evidence="3" id="KW-1185">Reference proteome</keyword>
<keyword evidence="1" id="KW-0732">Signal</keyword>
<dbReference type="EMBL" id="SGXE01000002">
    <property type="protein sequence ID" value="RZS93798.1"/>
    <property type="molecule type" value="Genomic_DNA"/>
</dbReference>
<sequence>MKIIIFLSFIFICVNTVAAQKTCDKNEVLAMINEKTALSRAMEKKMEQQLEQQVSELAIKKNWDDKEKAQYLIKLVSSEYFSKSIAEKQDIIVHLMSLLQQVDGNNASAQNCKLADAAASKIDEVMSKTKKEWDMVIDQVTIDYALVISGNDTEVTAEQKITNNPKNPEKFIGLWFNKDKKETFYFLQNGVVTHQILNKDAEFDQSLWSIENQELCFNSAANREKSICIPFTIKDGILHFTLEGEDANFEKIQ</sequence>
<gene>
    <name evidence="2" type="ORF">EV197_2379</name>
</gene>
<reference evidence="2 3" key="1">
    <citation type="submission" date="2019-02" db="EMBL/GenBank/DDBJ databases">
        <title>Genomic Encyclopedia of Type Strains, Phase IV (KMG-IV): sequencing the most valuable type-strain genomes for metagenomic binning, comparative biology and taxonomic classification.</title>
        <authorList>
            <person name="Goeker M."/>
        </authorList>
    </citation>
    <scope>NUCLEOTIDE SEQUENCE [LARGE SCALE GENOMIC DNA]</scope>
    <source>
        <strain evidence="2 3">DSM 17196</strain>
    </source>
</reference>